<keyword evidence="1" id="KW-1133">Transmembrane helix</keyword>
<keyword evidence="4" id="KW-1185">Reference proteome</keyword>
<dbReference type="CDD" id="cd01960">
    <property type="entry name" value="nsLTP1"/>
    <property type="match status" value="1"/>
</dbReference>
<keyword evidence="1" id="KW-0812">Transmembrane</keyword>
<feature type="domain" description="Bifunctional inhibitor/plant lipid transfer protein/seed storage helical" evidence="2">
    <location>
        <begin position="17"/>
        <end position="91"/>
    </location>
</feature>
<evidence type="ECO:0000313" key="4">
    <source>
        <dbReference type="Proteomes" id="UP001177140"/>
    </source>
</evidence>
<dbReference type="PANTHER" id="PTHR33076">
    <property type="entry name" value="NON-SPECIFIC LIPID-TRANSFER PROTEIN 2-RELATED"/>
    <property type="match status" value="1"/>
</dbReference>
<proteinExistence type="predicted"/>
<dbReference type="InterPro" id="IPR036312">
    <property type="entry name" value="Bifun_inhib/LTP/seed_sf"/>
</dbReference>
<dbReference type="EMBL" id="JAJJMA010345631">
    <property type="protein sequence ID" value="MCL7052052.1"/>
    <property type="molecule type" value="Genomic_DNA"/>
</dbReference>
<sequence>MTLLLVFRPAIGAAPSCDAVITSFAPCLSYLKNTDAVPSTGCCDNVKVLEQQLAEQQDRKNVCQCIKLVVPIIGAVNNTRVEDVSNNCGSKHYTFPLISPDMNCDKYIHHHPASDFCQYHRKFLLLFFLLMGLSNFICVLIFLLQCTMRR</sequence>
<dbReference type="Gene3D" id="1.10.110.10">
    <property type="entry name" value="Plant lipid-transfer and hydrophobic proteins"/>
    <property type="match status" value="1"/>
</dbReference>
<dbReference type="InterPro" id="IPR000528">
    <property type="entry name" value="Plant_nsLTP"/>
</dbReference>
<dbReference type="Pfam" id="PF00234">
    <property type="entry name" value="Tryp_alpha_amyl"/>
    <property type="match status" value="1"/>
</dbReference>
<dbReference type="SUPFAM" id="SSF47699">
    <property type="entry name" value="Bifunctional inhibitor/lipid-transfer protein/seed storage 2S albumin"/>
    <property type="match status" value="1"/>
</dbReference>
<comment type="caution">
    <text evidence="3">The sequence shown here is derived from an EMBL/GenBank/DDBJ whole genome shotgun (WGS) entry which is preliminary data.</text>
</comment>
<dbReference type="GO" id="GO:0008289">
    <property type="term" value="F:lipid binding"/>
    <property type="evidence" value="ECO:0007669"/>
    <property type="project" value="InterPro"/>
</dbReference>
<dbReference type="PRINTS" id="PR00382">
    <property type="entry name" value="LIPIDTRNSFER"/>
</dbReference>
<dbReference type="GO" id="GO:0006869">
    <property type="term" value="P:lipid transport"/>
    <property type="evidence" value="ECO:0007669"/>
    <property type="project" value="InterPro"/>
</dbReference>
<name>A0AA41W2V7_PAPNU</name>
<evidence type="ECO:0000259" key="2">
    <source>
        <dbReference type="Pfam" id="PF00234"/>
    </source>
</evidence>
<organism evidence="3 4">
    <name type="scientific">Papaver nudicaule</name>
    <name type="common">Iceland poppy</name>
    <dbReference type="NCBI Taxonomy" id="74823"/>
    <lineage>
        <taxon>Eukaryota</taxon>
        <taxon>Viridiplantae</taxon>
        <taxon>Streptophyta</taxon>
        <taxon>Embryophyta</taxon>
        <taxon>Tracheophyta</taxon>
        <taxon>Spermatophyta</taxon>
        <taxon>Magnoliopsida</taxon>
        <taxon>Ranunculales</taxon>
        <taxon>Papaveraceae</taxon>
        <taxon>Papaveroideae</taxon>
        <taxon>Papaver</taxon>
    </lineage>
</organism>
<evidence type="ECO:0000313" key="3">
    <source>
        <dbReference type="EMBL" id="MCL7052052.1"/>
    </source>
</evidence>
<protein>
    <recommendedName>
        <fullName evidence="2">Bifunctional inhibitor/plant lipid transfer protein/seed storage helical domain-containing protein</fullName>
    </recommendedName>
</protein>
<feature type="transmembrane region" description="Helical" evidence="1">
    <location>
        <begin position="123"/>
        <end position="144"/>
    </location>
</feature>
<dbReference type="Proteomes" id="UP001177140">
    <property type="component" value="Unassembled WGS sequence"/>
</dbReference>
<reference evidence="3" key="1">
    <citation type="submission" date="2022-03" db="EMBL/GenBank/DDBJ databases">
        <title>A functionally conserved STORR gene fusion in Papaver species that diverged 16.8 million years ago.</title>
        <authorList>
            <person name="Catania T."/>
        </authorList>
    </citation>
    <scope>NUCLEOTIDE SEQUENCE</scope>
    <source>
        <strain evidence="3">S-191538</strain>
    </source>
</reference>
<evidence type="ECO:0000256" key="1">
    <source>
        <dbReference type="SAM" id="Phobius"/>
    </source>
</evidence>
<gene>
    <name evidence="3" type="ORF">MKW94_022078</name>
</gene>
<dbReference type="InterPro" id="IPR016140">
    <property type="entry name" value="Bifunc_inhib/LTP/seed_store"/>
</dbReference>
<keyword evidence="1" id="KW-0472">Membrane</keyword>
<accession>A0AA41W2V7</accession>
<dbReference type="AlphaFoldDB" id="A0AA41W2V7"/>